<dbReference type="SUPFAM" id="SSF53613">
    <property type="entry name" value="Ribokinase-like"/>
    <property type="match status" value="1"/>
</dbReference>
<dbReference type="PANTHER" id="PTHR46969">
    <property type="entry name" value="BIFUNCTIONAL PROTEIN HLDE"/>
    <property type="match status" value="1"/>
</dbReference>
<comment type="caution">
    <text evidence="2">The sequence shown here is derived from an EMBL/GenBank/DDBJ whole genome shotgun (WGS) entry which is preliminary data.</text>
</comment>
<dbReference type="EMBL" id="MGKW01000036">
    <property type="protein sequence ID" value="OGN33177.1"/>
    <property type="molecule type" value="Genomic_DNA"/>
</dbReference>
<dbReference type="Proteomes" id="UP000178155">
    <property type="component" value="Unassembled WGS sequence"/>
</dbReference>
<accession>A0A1F8H6H3</accession>
<reference evidence="2 3" key="1">
    <citation type="journal article" date="2016" name="Nat. Commun.">
        <title>Thousands of microbial genomes shed light on interconnected biogeochemical processes in an aquifer system.</title>
        <authorList>
            <person name="Anantharaman K."/>
            <person name="Brown C.T."/>
            <person name="Hug L.A."/>
            <person name="Sharon I."/>
            <person name="Castelle C.J."/>
            <person name="Probst A.J."/>
            <person name="Thomas B.C."/>
            <person name="Singh A."/>
            <person name="Wilkins M.J."/>
            <person name="Karaoz U."/>
            <person name="Brodie E.L."/>
            <person name="Williams K.H."/>
            <person name="Hubbard S.S."/>
            <person name="Banfield J.F."/>
        </authorList>
    </citation>
    <scope>NUCLEOTIDE SEQUENCE [LARGE SCALE GENOMIC DNA]</scope>
</reference>
<dbReference type="GO" id="GO:0033786">
    <property type="term" value="F:heptose-1-phosphate adenylyltransferase activity"/>
    <property type="evidence" value="ECO:0007669"/>
    <property type="project" value="TreeGrafter"/>
</dbReference>
<dbReference type="InterPro" id="IPR011611">
    <property type="entry name" value="PfkB_dom"/>
</dbReference>
<protein>
    <recommendedName>
        <fullName evidence="1">Carbohydrate kinase PfkB domain-containing protein</fullName>
    </recommendedName>
</protein>
<name>A0A1F8H6H3_9BACT</name>
<feature type="domain" description="Carbohydrate kinase PfkB" evidence="1">
    <location>
        <begin position="152"/>
        <end position="297"/>
    </location>
</feature>
<gene>
    <name evidence="2" type="ORF">A3I39_03060</name>
</gene>
<dbReference type="GO" id="GO:0005829">
    <property type="term" value="C:cytosol"/>
    <property type="evidence" value="ECO:0007669"/>
    <property type="project" value="TreeGrafter"/>
</dbReference>
<sequence>MLVLGEAIIDQYDLCQPLGFSPKGGVVALHHQGSEVFAGGSLACANHMASFCRSGCLITGLGSTDSYETFILQNLAPNVEPHFVELGDRQTIVKRRQFDRVYSAKKSETYHFNPRSITAVSEEMVLAALSKKIVNVDLMFVIDYGHGFITPAIIERLVQGAPFLAVNTQANSANHGRHVITRYPRADYICLDDYEVRLTVRDDESSIEEIGDNLARQLNCSAMAVTMGHRGSLISGLGERVQTPVFSKSIVDTVGAGDAFFSVTAPAVAKGLPLPVAGFLGNAVGALATTYIGNKKSVTKQMLYDFMRTLLA</sequence>
<dbReference type="AlphaFoldDB" id="A0A1F8H6H3"/>
<organism evidence="2 3">
    <name type="scientific">Candidatus Yanofskybacteria bacterium RIFCSPLOWO2_02_FULL_47_9b</name>
    <dbReference type="NCBI Taxonomy" id="1802708"/>
    <lineage>
        <taxon>Bacteria</taxon>
        <taxon>Candidatus Yanofskyibacteriota</taxon>
    </lineage>
</organism>
<proteinExistence type="predicted"/>
<dbReference type="InterPro" id="IPR029056">
    <property type="entry name" value="Ribokinase-like"/>
</dbReference>
<evidence type="ECO:0000259" key="1">
    <source>
        <dbReference type="Pfam" id="PF00294"/>
    </source>
</evidence>
<dbReference type="Gene3D" id="3.40.1190.20">
    <property type="match status" value="1"/>
</dbReference>
<dbReference type="Pfam" id="PF00294">
    <property type="entry name" value="PfkB"/>
    <property type="match status" value="1"/>
</dbReference>
<dbReference type="PANTHER" id="PTHR46969:SF1">
    <property type="entry name" value="BIFUNCTIONAL PROTEIN HLDE"/>
    <property type="match status" value="1"/>
</dbReference>
<evidence type="ECO:0000313" key="3">
    <source>
        <dbReference type="Proteomes" id="UP000178155"/>
    </source>
</evidence>
<evidence type="ECO:0000313" key="2">
    <source>
        <dbReference type="EMBL" id="OGN33177.1"/>
    </source>
</evidence>
<dbReference type="GO" id="GO:0033785">
    <property type="term" value="F:heptose 7-phosphate kinase activity"/>
    <property type="evidence" value="ECO:0007669"/>
    <property type="project" value="TreeGrafter"/>
</dbReference>